<keyword evidence="2 6" id="KW-0963">Cytoplasm</keyword>
<keyword evidence="8" id="KW-1185">Reference proteome</keyword>
<reference evidence="7 8" key="1">
    <citation type="submission" date="2017-07" db="EMBL/GenBank/DDBJ databases">
        <title>Niveispirillum cyanobacteriorum sp. nov., isolated from cyanobacterial aggregates in a eutrophic lake.</title>
        <authorList>
            <person name="Cai H."/>
        </authorList>
    </citation>
    <scope>NUCLEOTIDE SEQUENCE [LARGE SCALE GENOMIC DNA]</scope>
    <source>
        <strain evidence="8">TH1-14</strain>
    </source>
</reference>
<dbReference type="InterPro" id="IPR004498">
    <property type="entry name" value="Ribosomal_PrmA_MeTrfase"/>
</dbReference>
<name>A0A255Z2R4_9PROT</name>
<dbReference type="Pfam" id="PF06325">
    <property type="entry name" value="PrmA"/>
    <property type="match status" value="1"/>
</dbReference>
<dbReference type="InterPro" id="IPR029063">
    <property type="entry name" value="SAM-dependent_MTases_sf"/>
</dbReference>
<comment type="catalytic activity">
    <reaction evidence="6">
        <text>L-lysyl-[protein] + 3 S-adenosyl-L-methionine = N(6),N(6),N(6)-trimethyl-L-lysyl-[protein] + 3 S-adenosyl-L-homocysteine + 3 H(+)</text>
        <dbReference type="Rhea" id="RHEA:54192"/>
        <dbReference type="Rhea" id="RHEA-COMP:9752"/>
        <dbReference type="Rhea" id="RHEA-COMP:13826"/>
        <dbReference type="ChEBI" id="CHEBI:15378"/>
        <dbReference type="ChEBI" id="CHEBI:29969"/>
        <dbReference type="ChEBI" id="CHEBI:57856"/>
        <dbReference type="ChEBI" id="CHEBI:59789"/>
        <dbReference type="ChEBI" id="CHEBI:61961"/>
    </reaction>
</comment>
<dbReference type="OrthoDB" id="9785995at2"/>
<dbReference type="PANTHER" id="PTHR43648">
    <property type="entry name" value="ELECTRON TRANSFER FLAVOPROTEIN BETA SUBUNIT LYSINE METHYLTRANSFERASE"/>
    <property type="match status" value="1"/>
</dbReference>
<dbReference type="EC" id="2.1.1.-" evidence="6"/>
<evidence type="ECO:0000256" key="4">
    <source>
        <dbReference type="ARBA" id="ARBA00022679"/>
    </source>
</evidence>
<dbReference type="EMBL" id="NOXU01000024">
    <property type="protein sequence ID" value="OYQ35787.1"/>
    <property type="molecule type" value="Genomic_DNA"/>
</dbReference>
<organism evidence="7 8">
    <name type="scientific">Niveispirillum lacus</name>
    <dbReference type="NCBI Taxonomy" id="1981099"/>
    <lineage>
        <taxon>Bacteria</taxon>
        <taxon>Pseudomonadati</taxon>
        <taxon>Pseudomonadota</taxon>
        <taxon>Alphaproteobacteria</taxon>
        <taxon>Rhodospirillales</taxon>
        <taxon>Azospirillaceae</taxon>
        <taxon>Niveispirillum</taxon>
    </lineage>
</organism>
<feature type="binding site" evidence="6">
    <location>
        <position position="181"/>
    </location>
    <ligand>
        <name>S-adenosyl-L-methionine</name>
        <dbReference type="ChEBI" id="CHEBI:59789"/>
    </ligand>
</feature>
<keyword evidence="7" id="KW-0689">Ribosomal protein</keyword>
<accession>A0A255Z2R4</accession>
<dbReference type="RefSeq" id="WP_094454670.1">
    <property type="nucleotide sequence ID" value="NZ_NOXU01000024.1"/>
</dbReference>
<dbReference type="GO" id="GO:0005737">
    <property type="term" value="C:cytoplasm"/>
    <property type="evidence" value="ECO:0007669"/>
    <property type="project" value="UniProtKB-SubCell"/>
</dbReference>
<evidence type="ECO:0000256" key="3">
    <source>
        <dbReference type="ARBA" id="ARBA00022603"/>
    </source>
</evidence>
<evidence type="ECO:0000256" key="2">
    <source>
        <dbReference type="ARBA" id="ARBA00022490"/>
    </source>
</evidence>
<keyword evidence="3 6" id="KW-0489">Methyltransferase</keyword>
<keyword evidence="7" id="KW-0687">Ribonucleoprotein</keyword>
<comment type="function">
    <text evidence="6">Methylates ribosomal protein L11.</text>
</comment>
<dbReference type="GO" id="GO:0032259">
    <property type="term" value="P:methylation"/>
    <property type="evidence" value="ECO:0007669"/>
    <property type="project" value="UniProtKB-KW"/>
</dbReference>
<dbReference type="GO" id="GO:0005840">
    <property type="term" value="C:ribosome"/>
    <property type="evidence" value="ECO:0007669"/>
    <property type="project" value="UniProtKB-KW"/>
</dbReference>
<evidence type="ECO:0000256" key="5">
    <source>
        <dbReference type="ARBA" id="ARBA00022691"/>
    </source>
</evidence>
<evidence type="ECO:0000313" key="7">
    <source>
        <dbReference type="EMBL" id="OYQ35787.1"/>
    </source>
</evidence>
<dbReference type="AlphaFoldDB" id="A0A255Z2R4"/>
<dbReference type="GO" id="GO:0016279">
    <property type="term" value="F:protein-lysine N-methyltransferase activity"/>
    <property type="evidence" value="ECO:0007669"/>
    <property type="project" value="RHEA"/>
</dbReference>
<dbReference type="Proteomes" id="UP000216998">
    <property type="component" value="Unassembled WGS sequence"/>
</dbReference>
<comment type="similarity">
    <text evidence="1 6">Belongs to the methyltransferase superfamily. PrmA family.</text>
</comment>
<dbReference type="PANTHER" id="PTHR43648:SF1">
    <property type="entry name" value="ELECTRON TRANSFER FLAVOPROTEIN BETA SUBUNIT LYSINE METHYLTRANSFERASE"/>
    <property type="match status" value="1"/>
</dbReference>
<gene>
    <name evidence="6" type="primary">prmA</name>
    <name evidence="7" type="ORF">CHU95_05780</name>
</gene>
<comment type="caution">
    <text evidence="7">The sequence shown here is derived from an EMBL/GenBank/DDBJ whole genome shotgun (WGS) entry which is preliminary data.</text>
</comment>
<protein>
    <recommendedName>
        <fullName evidence="6">Ribosomal protein L11 methyltransferase</fullName>
        <shortName evidence="6">L11 Mtase</shortName>
        <ecNumber evidence="6">2.1.1.-</ecNumber>
    </recommendedName>
</protein>
<sequence>MQPMWRVAFEVPEALVPVFADIVEPHVDAVSTFELQEGGQWLIECTSYNEPDTSRIGLKLAVLAAAHGIAEPELTKEPLAPIDWVTQTYLSFPPIEAGRFFIHGSHHKKPVPKGKMGLQIEAAMAFGSGEHATTQGCLRAISEYAAKGRNSFRNALDMGCGSGILAFAIAKLAHKPVIGVDIDKLSIEIATENARLNRVHKLVKLYAANGYAAEAVRRHGKFDMIVANILARPLAKMSPDLNKYLVSGGICILSGLLHRQEPLVINAHRAQGLRLIKRYRLGDWSTLVMKKG</sequence>
<feature type="binding site" evidence="6">
    <location>
        <position position="134"/>
    </location>
    <ligand>
        <name>S-adenosyl-L-methionine</name>
        <dbReference type="ChEBI" id="CHEBI:59789"/>
    </ligand>
</feature>
<dbReference type="CDD" id="cd02440">
    <property type="entry name" value="AdoMet_MTases"/>
    <property type="match status" value="1"/>
</dbReference>
<keyword evidence="5 6" id="KW-0949">S-adenosyl-L-methionine</keyword>
<keyword evidence="4 6" id="KW-0808">Transferase</keyword>
<comment type="subcellular location">
    <subcellularLocation>
        <location evidence="6">Cytoplasm</location>
    </subcellularLocation>
</comment>
<feature type="binding site" evidence="6">
    <location>
        <position position="228"/>
    </location>
    <ligand>
        <name>S-adenosyl-L-methionine</name>
        <dbReference type="ChEBI" id="CHEBI:59789"/>
    </ligand>
</feature>
<evidence type="ECO:0000256" key="1">
    <source>
        <dbReference type="ARBA" id="ARBA00009741"/>
    </source>
</evidence>
<dbReference type="SUPFAM" id="SSF53335">
    <property type="entry name" value="S-adenosyl-L-methionine-dependent methyltransferases"/>
    <property type="match status" value="1"/>
</dbReference>
<evidence type="ECO:0000313" key="8">
    <source>
        <dbReference type="Proteomes" id="UP000216998"/>
    </source>
</evidence>
<dbReference type="InterPro" id="IPR050078">
    <property type="entry name" value="Ribosomal_L11_MeTrfase_PrmA"/>
</dbReference>
<feature type="binding site" evidence="6">
    <location>
        <position position="159"/>
    </location>
    <ligand>
        <name>S-adenosyl-L-methionine</name>
        <dbReference type="ChEBI" id="CHEBI:59789"/>
    </ligand>
</feature>
<dbReference type="Gene3D" id="3.40.50.150">
    <property type="entry name" value="Vaccinia Virus protein VP39"/>
    <property type="match status" value="1"/>
</dbReference>
<dbReference type="HAMAP" id="MF_00735">
    <property type="entry name" value="Methyltr_PrmA"/>
    <property type="match status" value="1"/>
</dbReference>
<proteinExistence type="inferred from homology"/>
<evidence type="ECO:0000256" key="6">
    <source>
        <dbReference type="HAMAP-Rule" id="MF_00735"/>
    </source>
</evidence>